<reference evidence="5" key="1">
    <citation type="journal article" date="2020" name="mSystems">
        <title>Genome- and Community-Level Interaction Insights into Carbon Utilization and Element Cycling Functions of Hydrothermarchaeota in Hydrothermal Sediment.</title>
        <authorList>
            <person name="Zhou Z."/>
            <person name="Liu Y."/>
            <person name="Xu W."/>
            <person name="Pan J."/>
            <person name="Luo Z.H."/>
            <person name="Li M."/>
        </authorList>
    </citation>
    <scope>NUCLEOTIDE SEQUENCE [LARGE SCALE GENOMIC DNA]</scope>
    <source>
        <strain evidence="5">SpSt-500</strain>
    </source>
</reference>
<evidence type="ECO:0000259" key="4">
    <source>
        <dbReference type="Pfam" id="PF01103"/>
    </source>
</evidence>
<comment type="subcellular location">
    <subcellularLocation>
        <location evidence="1">Membrane</location>
    </subcellularLocation>
</comment>
<keyword evidence="3" id="KW-0732">Signal</keyword>
<proteinExistence type="predicted"/>
<dbReference type="AlphaFoldDB" id="A0A832G6F2"/>
<gene>
    <name evidence="5" type="ORF">ENS56_04380</name>
</gene>
<name>A0A832G6F2_9BACT</name>
<evidence type="ECO:0000256" key="1">
    <source>
        <dbReference type="ARBA" id="ARBA00004370"/>
    </source>
</evidence>
<evidence type="ECO:0000256" key="2">
    <source>
        <dbReference type="ARBA" id="ARBA00023136"/>
    </source>
</evidence>
<dbReference type="EMBL" id="DSVI01000005">
    <property type="protein sequence ID" value="HGT47246.1"/>
    <property type="molecule type" value="Genomic_DNA"/>
</dbReference>
<feature type="chain" id="PRO_5032765085" description="Bacterial surface antigen (D15) domain-containing protein" evidence="3">
    <location>
        <begin position="24"/>
        <end position="368"/>
    </location>
</feature>
<protein>
    <recommendedName>
        <fullName evidence="4">Bacterial surface antigen (D15) domain-containing protein</fullName>
    </recommendedName>
</protein>
<organism evidence="5">
    <name type="scientific">Ignavibacterium album</name>
    <dbReference type="NCBI Taxonomy" id="591197"/>
    <lineage>
        <taxon>Bacteria</taxon>
        <taxon>Pseudomonadati</taxon>
        <taxon>Ignavibacteriota</taxon>
        <taxon>Ignavibacteria</taxon>
        <taxon>Ignavibacteriales</taxon>
        <taxon>Ignavibacteriaceae</taxon>
        <taxon>Ignavibacterium</taxon>
    </lineage>
</organism>
<dbReference type="Gene3D" id="2.40.160.50">
    <property type="entry name" value="membrane protein fhac: a member of the omp85/tpsb transporter family"/>
    <property type="match status" value="1"/>
</dbReference>
<dbReference type="Pfam" id="PF01103">
    <property type="entry name" value="Omp85"/>
    <property type="match status" value="1"/>
</dbReference>
<feature type="domain" description="Bacterial surface antigen (D15)" evidence="4">
    <location>
        <begin position="135"/>
        <end position="314"/>
    </location>
</feature>
<keyword evidence="2" id="KW-0472">Membrane</keyword>
<dbReference type="InterPro" id="IPR000184">
    <property type="entry name" value="Bac_surfAg_D15"/>
</dbReference>
<feature type="signal peptide" evidence="3">
    <location>
        <begin position="1"/>
        <end position="23"/>
    </location>
</feature>
<evidence type="ECO:0000313" key="5">
    <source>
        <dbReference type="EMBL" id="HGT47246.1"/>
    </source>
</evidence>
<sequence length="368" mass="42604">MKKFLKIISSLLLLLSIGKEIFAQTDSLRANVEALPIFSYDSDVGFGYGGKLFLFDVIKTKESFDLILFNSTKGEQWYKFVFSIPDFESRHGKKFPISLDLVVEYDKFNKYYLYTMLYDFDITTGSMKLIEPKTETKYEKANLGIFLSKGFLKDFTGTIGLQFKSFSFYNVQDNPLIFYEYDRQRPEEKSYASLLLNCKWDARNSFINPKSGILTHFELEYNGEMSSGSEKYIRMLLSFQYYKEIFVKNLIAAFRFIRETTSSFDKSSVFSKIPIGGSSNLRGYPLDRYRFGEIILVNGELRFPIWWKFGGIAGFDFATGSVDEDFDNKNLINAVLGLRFFMDNFIVRADLGVSKETIGLYLNFGHLF</sequence>
<comment type="caution">
    <text evidence="5">The sequence shown here is derived from an EMBL/GenBank/DDBJ whole genome shotgun (WGS) entry which is preliminary data.</text>
</comment>
<dbReference type="GO" id="GO:0019867">
    <property type="term" value="C:outer membrane"/>
    <property type="evidence" value="ECO:0007669"/>
    <property type="project" value="InterPro"/>
</dbReference>
<evidence type="ECO:0000256" key="3">
    <source>
        <dbReference type="SAM" id="SignalP"/>
    </source>
</evidence>
<accession>A0A832G6F2</accession>